<keyword evidence="4 5" id="KW-0694">RNA-binding</keyword>
<dbReference type="SUPFAM" id="SSF69065">
    <property type="entry name" value="RNase III domain-like"/>
    <property type="match status" value="1"/>
</dbReference>
<evidence type="ECO:0000256" key="3">
    <source>
        <dbReference type="ARBA" id="ARBA00022801"/>
    </source>
</evidence>
<feature type="domain" description="RNase III" evidence="8">
    <location>
        <begin position="102"/>
        <end position="218"/>
    </location>
</feature>
<keyword evidence="1" id="KW-0540">Nuclease</keyword>
<evidence type="ECO:0000256" key="1">
    <source>
        <dbReference type="ARBA" id="ARBA00022722"/>
    </source>
</evidence>
<dbReference type="PROSITE" id="PS50137">
    <property type="entry name" value="DS_RBD"/>
    <property type="match status" value="1"/>
</dbReference>
<reference evidence="9 10" key="1">
    <citation type="journal article" date="2011" name="Proc. Natl. Acad. Sci. U.S.A.">
        <title>Genome and transcriptome analyses of the mountain pine beetle-fungal symbiont Grosmannia clavigera, a lodgepole pine pathogen.</title>
        <authorList>
            <person name="DiGuistini S."/>
            <person name="Wang Y."/>
            <person name="Liao N.Y."/>
            <person name="Taylor G."/>
            <person name="Tanguay P."/>
            <person name="Feau N."/>
            <person name="Henrissat B."/>
            <person name="Chan S.K."/>
            <person name="Hesse-Orce U."/>
            <person name="Alamouti S.M."/>
            <person name="Tsui C.K.M."/>
            <person name="Docking R.T."/>
            <person name="Levasseur A."/>
            <person name="Haridas S."/>
            <person name="Robertson G."/>
            <person name="Birol I."/>
            <person name="Holt R.A."/>
            <person name="Marra M.A."/>
            <person name="Hamelin R.C."/>
            <person name="Hirst M."/>
            <person name="Jones S.J.M."/>
            <person name="Bohlmann J."/>
            <person name="Breuil C."/>
        </authorList>
    </citation>
    <scope>NUCLEOTIDE SEQUENCE [LARGE SCALE GENOMIC DNA]</scope>
    <source>
        <strain evidence="10">kw1407 / UAMH 11150</strain>
    </source>
</reference>
<dbReference type="eggNOG" id="KOG1817">
    <property type="taxonomic scope" value="Eukaryota"/>
</dbReference>
<keyword evidence="2" id="KW-0255">Endonuclease</keyword>
<dbReference type="SMART" id="SM00535">
    <property type="entry name" value="RIBOc"/>
    <property type="match status" value="1"/>
</dbReference>
<dbReference type="GO" id="GO:0003723">
    <property type="term" value="F:RNA binding"/>
    <property type="evidence" value="ECO:0007669"/>
    <property type="project" value="UniProtKB-UniRule"/>
</dbReference>
<feature type="domain" description="DRBM" evidence="7">
    <location>
        <begin position="271"/>
        <end position="347"/>
    </location>
</feature>
<feature type="region of interest" description="Disordered" evidence="6">
    <location>
        <begin position="245"/>
        <end position="270"/>
    </location>
</feature>
<keyword evidence="3" id="KW-0378">Hydrolase</keyword>
<dbReference type="AlphaFoldDB" id="F0XTH8"/>
<gene>
    <name evidence="9" type="ORF">CMQ_4826</name>
</gene>
<sequence>MKDGSVSIEKGPPKSLKKLLRTMLSELDSLRQQGEEEAVAEDEKADMSSPTTSAAILDAALPVAKTYDNEVRPLLPMTEWTLSDIPESHPPLPPILDPAQEKMALTHQGMVEKNWHRSYEVFEFLGDAFIYHLASEYISQTFPLLSPGRCSQIRERLLRNSNLSLYSLHYGLDKRAKLPAEFKGEGRDGGSRARLEQRNKMYGDLFEAYVGALIRSDPQGVERAQKWLKRLWALTIEKDIREEYQRRDKERARNPSLESSATGPEHTSERPPKLKLIDLIGCKLVKIRYEDAPCKPRKCKDTGLPLFVIDLWVDGWGKSECLGHGSGLSKKDAGSNAAQQALLSTKVLKFYINKKKALLMSEEEQAKRTADL</sequence>
<dbReference type="InParanoid" id="F0XTH8"/>
<dbReference type="HOGENOM" id="CLU_048162_2_1_1"/>
<dbReference type="FunCoup" id="F0XTH8">
    <property type="interactions" value="211"/>
</dbReference>
<dbReference type="Gene3D" id="1.10.1520.10">
    <property type="entry name" value="Ribonuclease III domain"/>
    <property type="match status" value="1"/>
</dbReference>
<dbReference type="InterPro" id="IPR014720">
    <property type="entry name" value="dsRBD_dom"/>
</dbReference>
<evidence type="ECO:0000256" key="6">
    <source>
        <dbReference type="SAM" id="MobiDB-lite"/>
    </source>
</evidence>
<evidence type="ECO:0000259" key="8">
    <source>
        <dbReference type="PROSITE" id="PS50142"/>
    </source>
</evidence>
<evidence type="ECO:0000256" key="2">
    <source>
        <dbReference type="ARBA" id="ARBA00022759"/>
    </source>
</evidence>
<dbReference type="Pfam" id="PF00636">
    <property type="entry name" value="Ribonuclease_3"/>
    <property type="match status" value="1"/>
</dbReference>
<dbReference type="GO" id="GO:0004525">
    <property type="term" value="F:ribonuclease III activity"/>
    <property type="evidence" value="ECO:0007669"/>
    <property type="project" value="InterPro"/>
</dbReference>
<dbReference type="PANTHER" id="PTHR11207">
    <property type="entry name" value="RIBONUCLEASE III"/>
    <property type="match status" value="1"/>
</dbReference>
<dbReference type="InterPro" id="IPR000999">
    <property type="entry name" value="RNase_III_dom"/>
</dbReference>
<protein>
    <submittedName>
        <fullName evidence="9">Nucleolar rnase</fullName>
    </submittedName>
</protein>
<evidence type="ECO:0000256" key="4">
    <source>
        <dbReference type="ARBA" id="ARBA00022884"/>
    </source>
</evidence>
<dbReference type="PANTHER" id="PTHR11207:SF0">
    <property type="entry name" value="RIBONUCLEASE 3"/>
    <property type="match status" value="1"/>
</dbReference>
<dbReference type="GO" id="GO:0034475">
    <property type="term" value="P:U4 snRNA 3'-end processing"/>
    <property type="evidence" value="ECO:0007669"/>
    <property type="project" value="TreeGrafter"/>
</dbReference>
<dbReference type="EMBL" id="GL630006">
    <property type="protein sequence ID" value="EFW98974.1"/>
    <property type="molecule type" value="Genomic_DNA"/>
</dbReference>
<dbReference type="PROSITE" id="PS50142">
    <property type="entry name" value="RNASE_3_2"/>
    <property type="match status" value="1"/>
</dbReference>
<evidence type="ECO:0000313" key="10">
    <source>
        <dbReference type="Proteomes" id="UP000007796"/>
    </source>
</evidence>
<proteinExistence type="predicted"/>
<accession>F0XTH8</accession>
<dbReference type="STRING" id="655863.F0XTH8"/>
<dbReference type="GO" id="GO:0006369">
    <property type="term" value="P:termination of RNA polymerase II transcription"/>
    <property type="evidence" value="ECO:0007669"/>
    <property type="project" value="TreeGrafter"/>
</dbReference>
<dbReference type="Gene3D" id="3.30.160.20">
    <property type="match status" value="1"/>
</dbReference>
<dbReference type="GO" id="GO:0006364">
    <property type="term" value="P:rRNA processing"/>
    <property type="evidence" value="ECO:0007669"/>
    <property type="project" value="TreeGrafter"/>
</dbReference>
<feature type="region of interest" description="Disordered" evidence="6">
    <location>
        <begin position="31"/>
        <end position="50"/>
    </location>
</feature>
<evidence type="ECO:0000256" key="5">
    <source>
        <dbReference type="PROSITE-ProRule" id="PRU00266"/>
    </source>
</evidence>
<dbReference type="OrthoDB" id="2392202at2759"/>
<evidence type="ECO:0000259" key="7">
    <source>
        <dbReference type="PROSITE" id="PS50137"/>
    </source>
</evidence>
<dbReference type="Proteomes" id="UP000007796">
    <property type="component" value="Unassembled WGS sequence"/>
</dbReference>
<evidence type="ECO:0000313" key="9">
    <source>
        <dbReference type="EMBL" id="EFW98974.1"/>
    </source>
</evidence>
<dbReference type="GO" id="GO:0005654">
    <property type="term" value="C:nucleoplasm"/>
    <property type="evidence" value="ECO:0007669"/>
    <property type="project" value="TreeGrafter"/>
</dbReference>
<organism evidence="10">
    <name type="scientific">Grosmannia clavigera (strain kw1407 / UAMH 11150)</name>
    <name type="common">Blue stain fungus</name>
    <name type="synonym">Graphiocladiella clavigera</name>
    <dbReference type="NCBI Taxonomy" id="655863"/>
    <lineage>
        <taxon>Eukaryota</taxon>
        <taxon>Fungi</taxon>
        <taxon>Dikarya</taxon>
        <taxon>Ascomycota</taxon>
        <taxon>Pezizomycotina</taxon>
        <taxon>Sordariomycetes</taxon>
        <taxon>Sordariomycetidae</taxon>
        <taxon>Ophiostomatales</taxon>
        <taxon>Ophiostomataceae</taxon>
        <taxon>Leptographium</taxon>
    </lineage>
</organism>
<dbReference type="CDD" id="cd00593">
    <property type="entry name" value="RIBOc"/>
    <property type="match status" value="1"/>
</dbReference>
<dbReference type="RefSeq" id="XP_014168457.1">
    <property type="nucleotide sequence ID" value="XM_014312982.1"/>
</dbReference>
<dbReference type="GeneID" id="25978080"/>
<name>F0XTH8_GROCL</name>
<keyword evidence="10" id="KW-1185">Reference proteome</keyword>
<dbReference type="SUPFAM" id="SSF54768">
    <property type="entry name" value="dsRNA-binding domain-like"/>
    <property type="match status" value="1"/>
</dbReference>
<dbReference type="InterPro" id="IPR036389">
    <property type="entry name" value="RNase_III_sf"/>
</dbReference>